<gene>
    <name evidence="1" type="ORF">M9H77_03083</name>
</gene>
<comment type="caution">
    <text evidence="1">The sequence shown here is derived from an EMBL/GenBank/DDBJ whole genome shotgun (WGS) entry which is preliminary data.</text>
</comment>
<proteinExistence type="predicted"/>
<dbReference type="EMBL" id="CM044701">
    <property type="protein sequence ID" value="KAI5681855.1"/>
    <property type="molecule type" value="Genomic_DNA"/>
</dbReference>
<evidence type="ECO:0000313" key="1">
    <source>
        <dbReference type="EMBL" id="KAI5681855.1"/>
    </source>
</evidence>
<name>A0ACC0CAE1_CATRO</name>
<accession>A0ACC0CAE1</accession>
<organism evidence="1 2">
    <name type="scientific">Catharanthus roseus</name>
    <name type="common">Madagascar periwinkle</name>
    <name type="synonym">Vinca rosea</name>
    <dbReference type="NCBI Taxonomy" id="4058"/>
    <lineage>
        <taxon>Eukaryota</taxon>
        <taxon>Viridiplantae</taxon>
        <taxon>Streptophyta</taxon>
        <taxon>Embryophyta</taxon>
        <taxon>Tracheophyta</taxon>
        <taxon>Spermatophyta</taxon>
        <taxon>Magnoliopsida</taxon>
        <taxon>eudicotyledons</taxon>
        <taxon>Gunneridae</taxon>
        <taxon>Pentapetalae</taxon>
        <taxon>asterids</taxon>
        <taxon>lamiids</taxon>
        <taxon>Gentianales</taxon>
        <taxon>Apocynaceae</taxon>
        <taxon>Rauvolfioideae</taxon>
        <taxon>Vinceae</taxon>
        <taxon>Catharanthinae</taxon>
        <taxon>Catharanthus</taxon>
    </lineage>
</organism>
<dbReference type="Proteomes" id="UP001060085">
    <property type="component" value="Linkage Group LG01"/>
</dbReference>
<sequence>MGKQSHCGIGLWRKDYSTWIQQVLRLARGYLRMGSNNDEILCDVAYASMHLLLGRPWQYDRRAIHDVKVIEEFKDVFLEEMPCGLPPLRGIEHQIDLVPGVVLPNRPAYRSPPKETEELRRQVEEFLSKGYVRESLSPCVAPVLLVLKKDGTMAYVY</sequence>
<protein>
    <submittedName>
        <fullName evidence="1">Uncharacterized protein</fullName>
    </submittedName>
</protein>
<evidence type="ECO:0000313" key="2">
    <source>
        <dbReference type="Proteomes" id="UP001060085"/>
    </source>
</evidence>
<reference evidence="2" key="1">
    <citation type="journal article" date="2023" name="Nat. Plants">
        <title>Single-cell RNA sequencing provides a high-resolution roadmap for understanding the multicellular compartmentation of specialized metabolism.</title>
        <authorList>
            <person name="Sun S."/>
            <person name="Shen X."/>
            <person name="Li Y."/>
            <person name="Li Y."/>
            <person name="Wang S."/>
            <person name="Li R."/>
            <person name="Zhang H."/>
            <person name="Shen G."/>
            <person name="Guo B."/>
            <person name="Wei J."/>
            <person name="Xu J."/>
            <person name="St-Pierre B."/>
            <person name="Chen S."/>
            <person name="Sun C."/>
        </authorList>
    </citation>
    <scope>NUCLEOTIDE SEQUENCE [LARGE SCALE GENOMIC DNA]</scope>
</reference>
<keyword evidence="2" id="KW-1185">Reference proteome</keyword>